<name>A0A0K0E1J8_STRER</name>
<organism evidence="2">
    <name type="scientific">Strongyloides stercoralis</name>
    <name type="common">Threadworm</name>
    <dbReference type="NCBI Taxonomy" id="6248"/>
    <lineage>
        <taxon>Eukaryota</taxon>
        <taxon>Metazoa</taxon>
        <taxon>Ecdysozoa</taxon>
        <taxon>Nematoda</taxon>
        <taxon>Chromadorea</taxon>
        <taxon>Rhabditida</taxon>
        <taxon>Tylenchina</taxon>
        <taxon>Panagrolaimomorpha</taxon>
        <taxon>Strongyloidoidea</taxon>
        <taxon>Strongyloididae</taxon>
        <taxon>Strongyloides</taxon>
    </lineage>
</organism>
<sequence length="240" mass="27617">MKIIINYSNLYKIRKKYFVILFFYILSVVNRKWLVLGLDSIFIENENDDKIGMPKGIFHHSEVESEINTKYTLPDWGKMNPLDIATSLFDTVAEVTSKRKQESSVHLPMPFGLSPLNIQLTKDSNSGIKLSEPSSTILPPVEMSDEEREAFLNARIVCLQQDDQACVRALDKLHIVKYGFSKLVDNDVKRKVQSQINLGDIVQQGLMEWVLPNVEKKLREMRSGDEVRKFKISKLPSRFP</sequence>
<keyword evidence="1" id="KW-1185">Reference proteome</keyword>
<evidence type="ECO:0000313" key="1">
    <source>
        <dbReference type="Proteomes" id="UP000035681"/>
    </source>
</evidence>
<accession>A0A0K0E1J8</accession>
<dbReference type="Proteomes" id="UP000035681">
    <property type="component" value="Unplaced"/>
</dbReference>
<protein>
    <submittedName>
        <fullName evidence="2 3">Uncharacterized protein</fullName>
    </submittedName>
</protein>
<dbReference type="AlphaFoldDB" id="A0A0K0E1J8"/>
<proteinExistence type="predicted"/>
<reference evidence="2" key="1">
    <citation type="submission" date="2015-08" db="UniProtKB">
        <authorList>
            <consortium name="WormBaseParasite"/>
        </authorList>
    </citation>
    <scope>IDENTIFICATION</scope>
</reference>
<dbReference type="WBParaSite" id="TCONS_00003438.p1">
    <property type="protein sequence ID" value="TCONS_00003438.p1"/>
    <property type="gene ID" value="XLOC_003178"/>
</dbReference>
<evidence type="ECO:0000313" key="3">
    <source>
        <dbReference type="WBParaSite" id="TCONS_00003438.p1"/>
    </source>
</evidence>
<evidence type="ECO:0000313" key="2">
    <source>
        <dbReference type="WBParaSite" id="SSTP_0000336700.1"/>
    </source>
</evidence>
<dbReference type="WBParaSite" id="SSTP_0000336700.1">
    <property type="protein sequence ID" value="SSTP_0000336700.1"/>
    <property type="gene ID" value="SSTP_0000336700"/>
</dbReference>